<organism evidence="1 2">
    <name type="scientific">Pseudomonas syringae pv. lapsa</name>
    <dbReference type="NCBI Taxonomy" id="199201"/>
    <lineage>
        <taxon>Bacteria</taxon>
        <taxon>Pseudomonadati</taxon>
        <taxon>Pseudomonadota</taxon>
        <taxon>Gammaproteobacteria</taxon>
        <taxon>Pseudomonadales</taxon>
        <taxon>Pseudomonadaceae</taxon>
        <taxon>Pseudomonas</taxon>
        <taxon>Pseudomonas syringae</taxon>
    </lineage>
</organism>
<protein>
    <recommendedName>
        <fullName evidence="3">Protein product</fullName>
    </recommendedName>
</protein>
<reference evidence="1 2" key="1">
    <citation type="submission" date="2018-08" db="EMBL/GenBank/DDBJ databases">
        <title>Recombination of ecologically and evolutionarily significant loci maintains genetic cohesion in the Pseudomonas syringae species complex.</title>
        <authorList>
            <person name="Dillon M."/>
            <person name="Thakur S."/>
            <person name="Almeida R.N.D."/>
            <person name="Weir B.S."/>
            <person name="Guttman D.S."/>
        </authorList>
    </citation>
    <scope>NUCLEOTIDE SEQUENCE [LARGE SCALE GENOMIC DNA]</scope>
    <source>
        <strain evidence="1 2">ICMP 3946</strain>
    </source>
</reference>
<gene>
    <name evidence="1" type="ORF">ALQ98_02779</name>
</gene>
<accession>A0AB74AD85</accession>
<evidence type="ECO:0008006" key="3">
    <source>
        <dbReference type="Google" id="ProtNLM"/>
    </source>
</evidence>
<dbReference type="AlphaFoldDB" id="A0AB74AD85"/>
<evidence type="ECO:0000313" key="2">
    <source>
        <dbReference type="Proteomes" id="UP000267978"/>
    </source>
</evidence>
<sequence length="116" mass="13041">MSSSENFVYAIYDELFEENFNRYKDILNQPTDDGKDSFARARNALASLDETERSQVINFLKVVIFDSASVILGTLDGVHFPNNIDGDFLLFCDGKEIQGSLADIFIEKAQDAGIYE</sequence>
<evidence type="ECO:0000313" key="1">
    <source>
        <dbReference type="EMBL" id="RML29430.1"/>
    </source>
</evidence>
<dbReference type="Proteomes" id="UP000267978">
    <property type="component" value="Unassembled WGS sequence"/>
</dbReference>
<name>A0AB74AD85_PSESX</name>
<comment type="caution">
    <text evidence="1">The sequence shown here is derived from an EMBL/GenBank/DDBJ whole genome shotgun (WGS) entry which is preliminary data.</text>
</comment>
<dbReference type="EMBL" id="RBNO01000002">
    <property type="protein sequence ID" value="RML29430.1"/>
    <property type="molecule type" value="Genomic_DNA"/>
</dbReference>
<proteinExistence type="predicted"/>
<dbReference type="RefSeq" id="WP_044313677.1">
    <property type="nucleotide sequence ID" value="NZ_CP013183.1"/>
</dbReference>